<dbReference type="AlphaFoldDB" id="A0A1X6YBM0"/>
<keyword evidence="3" id="KW-1185">Reference proteome</keyword>
<organism evidence="2 3">
    <name type="scientific">Ruegeria meonggei</name>
    <dbReference type="NCBI Taxonomy" id="1446476"/>
    <lineage>
        <taxon>Bacteria</taxon>
        <taxon>Pseudomonadati</taxon>
        <taxon>Pseudomonadota</taxon>
        <taxon>Alphaproteobacteria</taxon>
        <taxon>Rhodobacterales</taxon>
        <taxon>Roseobacteraceae</taxon>
        <taxon>Ruegeria</taxon>
    </lineage>
</organism>
<evidence type="ECO:0000313" key="3">
    <source>
        <dbReference type="Proteomes" id="UP000193778"/>
    </source>
</evidence>
<gene>
    <name evidence="2" type="ORF">RUM8411_00499</name>
</gene>
<dbReference type="RefSeq" id="WP_085821019.1">
    <property type="nucleotide sequence ID" value="NZ_FWFP01000001.1"/>
</dbReference>
<dbReference type="OrthoDB" id="9812109at2"/>
<dbReference type="SMART" id="SM00450">
    <property type="entry name" value="RHOD"/>
    <property type="match status" value="1"/>
</dbReference>
<reference evidence="3" key="1">
    <citation type="submission" date="2017-03" db="EMBL/GenBank/DDBJ databases">
        <authorList>
            <person name="Rodrigo-Torres L."/>
            <person name="Arahal R.D."/>
            <person name="Lucena T."/>
        </authorList>
    </citation>
    <scope>NUCLEOTIDE SEQUENCE [LARGE SCALE GENOMIC DNA]</scope>
    <source>
        <strain evidence="3">CECT 8411</strain>
    </source>
</reference>
<name>A0A1X6YBM0_9RHOB</name>
<proteinExistence type="predicted"/>
<dbReference type="CDD" id="cd00158">
    <property type="entry name" value="RHOD"/>
    <property type="match status" value="1"/>
</dbReference>
<evidence type="ECO:0000313" key="2">
    <source>
        <dbReference type="EMBL" id="SLN16307.1"/>
    </source>
</evidence>
<evidence type="ECO:0000259" key="1">
    <source>
        <dbReference type="PROSITE" id="PS50206"/>
    </source>
</evidence>
<dbReference type="InterPro" id="IPR001763">
    <property type="entry name" value="Rhodanese-like_dom"/>
</dbReference>
<feature type="domain" description="Rhodanese" evidence="1">
    <location>
        <begin position="51"/>
        <end position="151"/>
    </location>
</feature>
<dbReference type="Pfam" id="PF00581">
    <property type="entry name" value="Rhodanese"/>
    <property type="match status" value="1"/>
</dbReference>
<dbReference type="PROSITE" id="PS50206">
    <property type="entry name" value="RHODANESE_3"/>
    <property type="match status" value="1"/>
</dbReference>
<protein>
    <submittedName>
        <fullName evidence="2">Molybdopterin biosynthesis protein MoeB</fullName>
    </submittedName>
</protein>
<dbReference type="Proteomes" id="UP000193778">
    <property type="component" value="Unassembled WGS sequence"/>
</dbReference>
<dbReference type="Gene3D" id="3.40.250.10">
    <property type="entry name" value="Rhodanese-like domain"/>
    <property type="match status" value="1"/>
</dbReference>
<dbReference type="InterPro" id="IPR036873">
    <property type="entry name" value="Rhodanese-like_dom_sf"/>
</dbReference>
<dbReference type="SUPFAM" id="SSF52821">
    <property type="entry name" value="Rhodanese/Cell cycle control phosphatase"/>
    <property type="match status" value="1"/>
</dbReference>
<sequence length="157" mass="16934">MADKTNRTRRWVLLGGCAVVAGGFAIREYRLIPQDYAGGQISVSAAHKRAVSGDILLVDIRTPREWQATGIGEAAHPLDMRRDDFEQALAQLTEGRLDAPVALICARGVRSARLSNRLTEAGFTNIIDVPEGMLGSAAGPGWVRAGLPIQRKEEGTE</sequence>
<accession>A0A1X6YBM0</accession>
<dbReference type="EMBL" id="FWFP01000001">
    <property type="protein sequence ID" value="SLN16307.1"/>
    <property type="molecule type" value="Genomic_DNA"/>
</dbReference>